<gene>
    <name evidence="4" type="ORF">EDD36DRAFT_414809</name>
</gene>
<dbReference type="PANTHER" id="PTHR31654:SF0">
    <property type="entry name" value="SECRETED BETA-GLUCOSIDASE ADG3-RELATED"/>
    <property type="match status" value="1"/>
</dbReference>
<protein>
    <submittedName>
        <fullName evidence="4">SUN domain-containing protein</fullName>
    </submittedName>
</protein>
<reference evidence="4" key="1">
    <citation type="journal article" date="2022" name="bioRxiv">
        <title>Deciphering the potential niche of two novel black yeast fungi from a biological soil crust based on their genomes, phenotypes, and melanin regulation.</title>
        <authorList>
            <consortium name="DOE Joint Genome Institute"/>
            <person name="Carr E.C."/>
            <person name="Barton Q."/>
            <person name="Grambo S."/>
            <person name="Sullivan M."/>
            <person name="Renfro C.M."/>
            <person name="Kuo A."/>
            <person name="Pangilinan J."/>
            <person name="Lipzen A."/>
            <person name="Keymanesh K."/>
            <person name="Savage E."/>
            <person name="Barry K."/>
            <person name="Grigoriev I.V."/>
            <person name="Riekhof W.R."/>
            <person name="Harris S.S."/>
        </authorList>
    </citation>
    <scope>NUCLEOTIDE SEQUENCE</scope>
    <source>
        <strain evidence="4">JF 03-4F</strain>
    </source>
</reference>
<dbReference type="InterPro" id="IPR005556">
    <property type="entry name" value="SUN"/>
</dbReference>
<dbReference type="EMBL" id="MU404350">
    <property type="protein sequence ID" value="KAI1619163.1"/>
    <property type="molecule type" value="Genomic_DNA"/>
</dbReference>
<dbReference type="InterPro" id="IPR053088">
    <property type="entry name" value="Beta-glucosidase/SUN-like"/>
</dbReference>
<feature type="region of interest" description="Disordered" evidence="2">
    <location>
        <begin position="338"/>
        <end position="370"/>
    </location>
</feature>
<keyword evidence="3" id="KW-0732">Signal</keyword>
<comment type="caution">
    <text evidence="4">The sequence shown here is derived from an EMBL/GenBank/DDBJ whole genome shotgun (WGS) entry which is preliminary data.</text>
</comment>
<feature type="chain" id="PRO_5042932520" evidence="3">
    <location>
        <begin position="24"/>
        <end position="525"/>
    </location>
</feature>
<organism evidence="4 5">
    <name type="scientific">Exophiala viscosa</name>
    <dbReference type="NCBI Taxonomy" id="2486360"/>
    <lineage>
        <taxon>Eukaryota</taxon>
        <taxon>Fungi</taxon>
        <taxon>Dikarya</taxon>
        <taxon>Ascomycota</taxon>
        <taxon>Pezizomycotina</taxon>
        <taxon>Eurotiomycetes</taxon>
        <taxon>Chaetothyriomycetidae</taxon>
        <taxon>Chaetothyriales</taxon>
        <taxon>Herpotrichiellaceae</taxon>
        <taxon>Exophiala</taxon>
    </lineage>
</organism>
<dbReference type="Proteomes" id="UP001203852">
    <property type="component" value="Unassembled WGS sequence"/>
</dbReference>
<feature type="signal peptide" evidence="3">
    <location>
        <begin position="1"/>
        <end position="23"/>
    </location>
</feature>
<evidence type="ECO:0000256" key="1">
    <source>
        <dbReference type="ARBA" id="ARBA00010579"/>
    </source>
</evidence>
<dbReference type="Pfam" id="PF03856">
    <property type="entry name" value="SUN"/>
    <property type="match status" value="1"/>
</dbReference>
<evidence type="ECO:0000313" key="4">
    <source>
        <dbReference type="EMBL" id="KAI1619163.1"/>
    </source>
</evidence>
<accession>A0AAN6IIW9</accession>
<evidence type="ECO:0000313" key="5">
    <source>
        <dbReference type="Proteomes" id="UP001203852"/>
    </source>
</evidence>
<sequence length="525" mass="54408">MRRRAFTAGASALLLLTASVVSATHGVHDHLEALHKRHRANRHLNARSTAENGEHGVEMRSISESTSQTQVEKRSGQCAFPTNAGLVSVTPNESNAGWAMSPDQSCTPGTYCPYACPPGEVSMQWNPSATSYTYPLSMDGGLYCDENGNIQKPFPNNPYCKSTETSIGVQNNAGDHVSFCQTVLPGNEAMLIPTLVTDSATLAAPDMSYWCETAAHYYINPPGIDTETACVWGTNANPYGNWSPYVAGANVDASGNTYIKLGWNPIYLEEATPFRNEMPTWGVEIDCPNGGCNGLPCAIDPSKNSVNEMEGGSTVGAGGATFCVVTVEKGSSAQFIVSSAGGSSSGSSSSSSGSVSSSNTSPSSGAGSSTAAWTNGGQFYESSASWSASASTYAWSASSSTTTTHAHTTSVAWPTSSSTTSSTKSSSTAEWSPVAWSSTSTHSSKQTQSTHTPYYSYSNSTTTATSSSFEGLSQTSVVVDATATPSGPTSSVSPSIKPATGAASSAQYSLASLLFGLALYGLATL</sequence>
<evidence type="ECO:0000256" key="2">
    <source>
        <dbReference type="SAM" id="MobiDB-lite"/>
    </source>
</evidence>
<dbReference type="PANTHER" id="PTHR31654">
    <property type="entry name" value="SECRETED BETA-GLUCOSIDASE ADG3-RELATED"/>
    <property type="match status" value="1"/>
</dbReference>
<dbReference type="AlphaFoldDB" id="A0AAN6IIW9"/>
<keyword evidence="5" id="KW-1185">Reference proteome</keyword>
<feature type="region of interest" description="Disordered" evidence="2">
    <location>
        <begin position="39"/>
        <end position="73"/>
    </location>
</feature>
<comment type="similarity">
    <text evidence="1">Belongs to the SUN family.</text>
</comment>
<name>A0AAN6IIW9_9EURO</name>
<evidence type="ECO:0000256" key="3">
    <source>
        <dbReference type="SAM" id="SignalP"/>
    </source>
</evidence>
<proteinExistence type="inferred from homology"/>